<evidence type="ECO:0000259" key="1">
    <source>
        <dbReference type="Pfam" id="PF09836"/>
    </source>
</evidence>
<evidence type="ECO:0000313" key="3">
    <source>
        <dbReference type="Proteomes" id="UP000078435"/>
    </source>
</evidence>
<reference evidence="2 3" key="1">
    <citation type="submission" date="2016-02" db="EMBL/GenBank/DDBJ databases">
        <title>Draft genome sequence of Aeromonas trota strain 1999lcr isolated from cerebrospinal fluid (CSF).</title>
        <authorList>
            <person name="Dallagassa C.B."/>
            <person name="Prediger K.C."/>
            <person name="Weiss V.A."/>
            <person name="Assis F.E."/>
            <person name="Baura V."/>
            <person name="Cruz L.M."/>
            <person name="Souza E.M."/>
            <person name="Pedrosa F.O."/>
            <person name="Fadel-Picheth C.M."/>
        </authorList>
    </citation>
    <scope>NUCLEOTIDE SEQUENCE [LARGE SCALE GENOMIC DNA]</scope>
    <source>
        <strain evidence="2 3">1999lcr</strain>
    </source>
</reference>
<dbReference type="OrthoDB" id="4146344at2"/>
<dbReference type="InterPro" id="IPR044922">
    <property type="entry name" value="DUF2063_N_sf"/>
</dbReference>
<dbReference type="RefSeq" id="WP_026457180.1">
    <property type="nucleotide sequence ID" value="NZ_JAAKSK010000014.1"/>
</dbReference>
<comment type="caution">
    <text evidence="2">The sequence shown here is derived from an EMBL/GenBank/DDBJ whole genome shotgun (WGS) entry which is preliminary data.</text>
</comment>
<organism evidence="2 3">
    <name type="scientific">Aeromonas enteropelogenes</name>
    <name type="common">Aeromonas trota</name>
    <dbReference type="NCBI Taxonomy" id="29489"/>
    <lineage>
        <taxon>Bacteria</taxon>
        <taxon>Pseudomonadati</taxon>
        <taxon>Pseudomonadota</taxon>
        <taxon>Gammaproteobacteria</taxon>
        <taxon>Aeromonadales</taxon>
        <taxon>Aeromonadaceae</taxon>
        <taxon>Aeromonas</taxon>
    </lineage>
</organism>
<dbReference type="Pfam" id="PF09836">
    <property type="entry name" value="DUF2063"/>
    <property type="match status" value="1"/>
</dbReference>
<gene>
    <name evidence="2" type="ORF">LCR_08485</name>
</gene>
<feature type="domain" description="Putative DNA-binding" evidence="1">
    <location>
        <begin position="6"/>
        <end position="97"/>
    </location>
</feature>
<dbReference type="AlphaFoldDB" id="A0A175VMQ2"/>
<protein>
    <recommendedName>
        <fullName evidence="1">Putative DNA-binding domain-containing protein</fullName>
    </recommendedName>
</protein>
<name>A0A175VMQ2_AEREN</name>
<dbReference type="EMBL" id="JMGO02000002">
    <property type="protein sequence ID" value="KXU81727.1"/>
    <property type="molecule type" value="Genomic_DNA"/>
</dbReference>
<dbReference type="Gene3D" id="1.10.150.690">
    <property type="entry name" value="DUF2063"/>
    <property type="match status" value="1"/>
</dbReference>
<accession>A0A175VMQ2</accession>
<evidence type="ECO:0000313" key="2">
    <source>
        <dbReference type="EMBL" id="KXU81727.1"/>
    </source>
</evidence>
<dbReference type="Proteomes" id="UP000078435">
    <property type="component" value="Unassembled WGS sequence"/>
</dbReference>
<proteinExistence type="predicted"/>
<sequence>MAELAQVQQLFAEGLLGEADGIAPHISSRLFSAESVLQVYRNHFILSLGEVLASSYPAVKAMVGEEFFVAAARGFVLAEPLEEGSVMHYGAGFADWLAALPTTAALPWLGELARFEWLLERGSLLPLDSRSWPADRIASLSERDWERLVCLPASDLLLMASDYPVLDLWQMAIHEGAEVTALEAPAWLALKKQPDCRVMPLSLAAGEWSLLQACLTGRRLIELLEEDPGASEHLARLITLGLLVDVEVLP</sequence>
<dbReference type="InterPro" id="IPR018640">
    <property type="entry name" value="DUF2063"/>
</dbReference>